<evidence type="ECO:0000313" key="7">
    <source>
        <dbReference type="EMBL" id="GLJ69315.1"/>
    </source>
</evidence>
<reference evidence="7" key="1">
    <citation type="journal article" date="2014" name="Int. J. Syst. Evol. Microbiol.">
        <title>Complete genome of a new Firmicutes species belonging to the dominant human colonic microbiota ('Ruminococcus bicirculans') reveals two chromosomes and a selective capacity to utilize plant glucans.</title>
        <authorList>
            <consortium name="NISC Comparative Sequencing Program"/>
            <person name="Wegmann U."/>
            <person name="Louis P."/>
            <person name="Goesmann A."/>
            <person name="Henrissat B."/>
            <person name="Duncan S.H."/>
            <person name="Flint H.J."/>
        </authorList>
    </citation>
    <scope>NUCLEOTIDE SEQUENCE</scope>
    <source>
        <strain evidence="7">VKM Ac-1246</strain>
    </source>
</reference>
<dbReference type="PANTHER" id="PTHR10806:SF6">
    <property type="entry name" value="SIGNAL PEPTIDASE COMPLEX CATALYTIC SUBUNIT SEC11"/>
    <property type="match status" value="1"/>
</dbReference>
<feature type="transmembrane region" description="Helical" evidence="6">
    <location>
        <begin position="9"/>
        <end position="31"/>
    </location>
</feature>
<dbReference type="CDD" id="cd06530">
    <property type="entry name" value="S26_SPase_I"/>
    <property type="match status" value="1"/>
</dbReference>
<keyword evidence="8" id="KW-1185">Reference proteome</keyword>
<keyword evidence="2 6" id="KW-0812">Transmembrane</keyword>
<dbReference type="PANTHER" id="PTHR10806">
    <property type="entry name" value="SIGNAL PEPTIDASE COMPLEX CATALYTIC SUBUNIT SEC11"/>
    <property type="match status" value="1"/>
</dbReference>
<comment type="subcellular location">
    <subcellularLocation>
        <location evidence="1">Membrane</location>
    </subcellularLocation>
</comment>
<evidence type="ECO:0000313" key="8">
    <source>
        <dbReference type="Proteomes" id="UP001142292"/>
    </source>
</evidence>
<name>A0ABQ5T0E0_9ACTN</name>
<sequence>MLGFVGQFVVWFVIIAAGAVIGLGVAVPRIVGGEALTVLSGSMRPGMPPGSLVVVRPVDPATLRIGDVITFQLRSGEPAVATHRITGIGTDTTGERIFTTRGDANDADDVKPVRVVQVRGERWYWLPYVGRVNSLLTGEQRAITRLVGAGLLGGYALVMFGGAVRDRRRERAEAQGPKP</sequence>
<keyword evidence="3 6" id="KW-1133">Transmembrane helix</keyword>
<accession>A0ABQ5T0E0</accession>
<keyword evidence="4 6" id="KW-0472">Membrane</keyword>
<organism evidence="7 8">
    <name type="scientific">Nocardioides luteus</name>
    <dbReference type="NCBI Taxonomy" id="1844"/>
    <lineage>
        <taxon>Bacteria</taxon>
        <taxon>Bacillati</taxon>
        <taxon>Actinomycetota</taxon>
        <taxon>Actinomycetes</taxon>
        <taxon>Propionibacteriales</taxon>
        <taxon>Nocardioidaceae</taxon>
        <taxon>Nocardioides</taxon>
    </lineage>
</organism>
<comment type="caution">
    <text evidence="7">The sequence shown here is derived from an EMBL/GenBank/DDBJ whole genome shotgun (WGS) entry which is preliminary data.</text>
</comment>
<dbReference type="InterPro" id="IPR001733">
    <property type="entry name" value="Peptidase_S26B"/>
</dbReference>
<gene>
    <name evidence="7" type="ORF">GCM10017579_33510</name>
</gene>
<dbReference type="InterPro" id="IPR019533">
    <property type="entry name" value="Peptidase_S26"/>
</dbReference>
<dbReference type="Proteomes" id="UP001142292">
    <property type="component" value="Unassembled WGS sequence"/>
</dbReference>
<evidence type="ECO:0000256" key="4">
    <source>
        <dbReference type="ARBA" id="ARBA00023136"/>
    </source>
</evidence>
<dbReference type="EC" id="3.4.21.89" evidence="5"/>
<evidence type="ECO:0000256" key="5">
    <source>
        <dbReference type="NCBIfam" id="TIGR02228"/>
    </source>
</evidence>
<evidence type="ECO:0000256" key="2">
    <source>
        <dbReference type="ARBA" id="ARBA00022692"/>
    </source>
</evidence>
<reference evidence="7" key="2">
    <citation type="submission" date="2023-01" db="EMBL/GenBank/DDBJ databases">
        <authorList>
            <person name="Sun Q."/>
            <person name="Evtushenko L."/>
        </authorList>
    </citation>
    <scope>NUCLEOTIDE SEQUENCE</scope>
    <source>
        <strain evidence="7">VKM Ac-1246</strain>
    </source>
</reference>
<evidence type="ECO:0000256" key="6">
    <source>
        <dbReference type="SAM" id="Phobius"/>
    </source>
</evidence>
<dbReference type="SUPFAM" id="SSF51306">
    <property type="entry name" value="LexA/Signal peptidase"/>
    <property type="match status" value="1"/>
</dbReference>
<protein>
    <recommendedName>
        <fullName evidence="5">Signal peptidase I</fullName>
        <ecNumber evidence="5">3.4.21.89</ecNumber>
    </recommendedName>
</protein>
<dbReference type="InterPro" id="IPR036286">
    <property type="entry name" value="LexA/Signal_pep-like_sf"/>
</dbReference>
<proteinExistence type="predicted"/>
<dbReference type="EMBL" id="BSEL01000007">
    <property type="protein sequence ID" value="GLJ69315.1"/>
    <property type="molecule type" value="Genomic_DNA"/>
</dbReference>
<evidence type="ECO:0000256" key="3">
    <source>
        <dbReference type="ARBA" id="ARBA00022989"/>
    </source>
</evidence>
<feature type="transmembrane region" description="Helical" evidence="6">
    <location>
        <begin position="142"/>
        <end position="164"/>
    </location>
</feature>
<dbReference type="NCBIfam" id="TIGR02228">
    <property type="entry name" value="sigpep_I_arch"/>
    <property type="match status" value="1"/>
</dbReference>
<evidence type="ECO:0000256" key="1">
    <source>
        <dbReference type="ARBA" id="ARBA00004370"/>
    </source>
</evidence>